<dbReference type="PANTHER" id="PTHR42648:SF11">
    <property type="entry name" value="TRANSPOSON TY4-P GAG-POL POLYPROTEIN"/>
    <property type="match status" value="1"/>
</dbReference>
<evidence type="ECO:0000256" key="4">
    <source>
        <dbReference type="ARBA" id="ARBA00022801"/>
    </source>
</evidence>
<comment type="caution">
    <text evidence="11">The sequence shown here is derived from an EMBL/GenBank/DDBJ whole genome shotgun (WGS) entry which is preliminary data.</text>
</comment>
<sequence>MKIKTLRSDGGGEYPSHEFKAFCTENRIQHEIIASYTLQHNGMAERRNRTIMNMTR</sequence>
<dbReference type="GO" id="GO:0016787">
    <property type="term" value="F:hydrolase activity"/>
    <property type="evidence" value="ECO:0007669"/>
    <property type="project" value="UniProtKB-KW"/>
</dbReference>
<keyword evidence="8" id="KW-0548">Nucleotidyltransferase</keyword>
<evidence type="ECO:0000256" key="6">
    <source>
        <dbReference type="ARBA" id="ARBA00022908"/>
    </source>
</evidence>
<reference evidence="11 12" key="1">
    <citation type="journal article" date="2018" name="Front. Plant Sci.">
        <title>Red Clover (Trifolium pratense) and Zigzag Clover (T. medium) - A Picture of Genomic Similarities and Differences.</title>
        <authorList>
            <person name="Dluhosova J."/>
            <person name="Istvanek J."/>
            <person name="Nedelnik J."/>
            <person name="Repkova J."/>
        </authorList>
    </citation>
    <scope>NUCLEOTIDE SEQUENCE [LARGE SCALE GENOMIC DNA]</scope>
    <source>
        <strain evidence="12">cv. 10/8</strain>
        <tissue evidence="11">Leaf</tissue>
    </source>
</reference>
<keyword evidence="5" id="KW-0460">Magnesium</keyword>
<evidence type="ECO:0000256" key="9">
    <source>
        <dbReference type="ARBA" id="ARBA00023172"/>
    </source>
</evidence>
<keyword evidence="1" id="KW-0540">Nuclease</keyword>
<evidence type="ECO:0000256" key="2">
    <source>
        <dbReference type="ARBA" id="ARBA00022723"/>
    </source>
</evidence>
<dbReference type="EMBL" id="LXQA010644541">
    <property type="protein sequence ID" value="MCI63837.1"/>
    <property type="molecule type" value="Genomic_DNA"/>
</dbReference>
<dbReference type="InterPro" id="IPR001584">
    <property type="entry name" value="Integrase_cat-core"/>
</dbReference>
<evidence type="ECO:0000259" key="10">
    <source>
        <dbReference type="PROSITE" id="PS50994"/>
    </source>
</evidence>
<evidence type="ECO:0000313" key="12">
    <source>
        <dbReference type="Proteomes" id="UP000265520"/>
    </source>
</evidence>
<keyword evidence="4" id="KW-0378">Hydrolase</keyword>
<feature type="domain" description="Integrase catalytic" evidence="10">
    <location>
        <begin position="1"/>
        <end position="56"/>
    </location>
</feature>
<evidence type="ECO:0000256" key="5">
    <source>
        <dbReference type="ARBA" id="ARBA00022842"/>
    </source>
</evidence>
<keyword evidence="8" id="KW-0239">DNA-directed DNA polymerase</keyword>
<dbReference type="GO" id="GO:0003887">
    <property type="term" value="F:DNA-directed DNA polymerase activity"/>
    <property type="evidence" value="ECO:0007669"/>
    <property type="project" value="UniProtKB-KW"/>
</dbReference>
<keyword evidence="2" id="KW-0479">Metal-binding</keyword>
<proteinExistence type="predicted"/>
<keyword evidence="6" id="KW-0229">DNA integration</keyword>
<organism evidence="11 12">
    <name type="scientific">Trifolium medium</name>
    <dbReference type="NCBI Taxonomy" id="97028"/>
    <lineage>
        <taxon>Eukaryota</taxon>
        <taxon>Viridiplantae</taxon>
        <taxon>Streptophyta</taxon>
        <taxon>Embryophyta</taxon>
        <taxon>Tracheophyta</taxon>
        <taxon>Spermatophyta</taxon>
        <taxon>Magnoliopsida</taxon>
        <taxon>eudicotyledons</taxon>
        <taxon>Gunneridae</taxon>
        <taxon>Pentapetalae</taxon>
        <taxon>rosids</taxon>
        <taxon>fabids</taxon>
        <taxon>Fabales</taxon>
        <taxon>Fabaceae</taxon>
        <taxon>Papilionoideae</taxon>
        <taxon>50 kb inversion clade</taxon>
        <taxon>NPAAA clade</taxon>
        <taxon>Hologalegina</taxon>
        <taxon>IRL clade</taxon>
        <taxon>Trifolieae</taxon>
        <taxon>Trifolium</taxon>
    </lineage>
</organism>
<dbReference type="InterPro" id="IPR039537">
    <property type="entry name" value="Retrotran_Ty1/copia-like"/>
</dbReference>
<keyword evidence="8" id="KW-0808">Transferase</keyword>
<evidence type="ECO:0000256" key="3">
    <source>
        <dbReference type="ARBA" id="ARBA00022759"/>
    </source>
</evidence>
<dbReference type="InterPro" id="IPR036397">
    <property type="entry name" value="RNaseH_sf"/>
</dbReference>
<keyword evidence="3" id="KW-0255">Endonuclease</keyword>
<protein>
    <submittedName>
        <fullName evidence="11">Floral homeotic protein PMADS 1-like</fullName>
    </submittedName>
</protein>
<dbReference type="GO" id="GO:0006310">
    <property type="term" value="P:DNA recombination"/>
    <property type="evidence" value="ECO:0007669"/>
    <property type="project" value="UniProtKB-KW"/>
</dbReference>
<keyword evidence="12" id="KW-1185">Reference proteome</keyword>
<evidence type="ECO:0000256" key="7">
    <source>
        <dbReference type="ARBA" id="ARBA00022918"/>
    </source>
</evidence>
<keyword evidence="7" id="KW-0695">RNA-directed DNA polymerase</keyword>
<dbReference type="GO" id="GO:0004519">
    <property type="term" value="F:endonuclease activity"/>
    <property type="evidence" value="ECO:0007669"/>
    <property type="project" value="UniProtKB-KW"/>
</dbReference>
<dbReference type="Gene3D" id="3.30.420.10">
    <property type="entry name" value="Ribonuclease H-like superfamily/Ribonuclease H"/>
    <property type="match status" value="1"/>
</dbReference>
<dbReference type="GO" id="GO:0003964">
    <property type="term" value="F:RNA-directed DNA polymerase activity"/>
    <property type="evidence" value="ECO:0007669"/>
    <property type="project" value="UniProtKB-KW"/>
</dbReference>
<evidence type="ECO:0000313" key="11">
    <source>
        <dbReference type="EMBL" id="MCI63837.1"/>
    </source>
</evidence>
<dbReference type="Proteomes" id="UP000265520">
    <property type="component" value="Unassembled WGS sequence"/>
</dbReference>
<dbReference type="PROSITE" id="PS50994">
    <property type="entry name" value="INTEGRASE"/>
    <property type="match status" value="1"/>
</dbReference>
<feature type="non-terminal residue" evidence="11">
    <location>
        <position position="56"/>
    </location>
</feature>
<dbReference type="GO" id="GO:0015074">
    <property type="term" value="P:DNA integration"/>
    <property type="evidence" value="ECO:0007669"/>
    <property type="project" value="UniProtKB-KW"/>
</dbReference>
<accession>A0A392TTQ5</accession>
<name>A0A392TTQ5_9FABA</name>
<evidence type="ECO:0000256" key="1">
    <source>
        <dbReference type="ARBA" id="ARBA00022722"/>
    </source>
</evidence>
<dbReference type="InterPro" id="IPR012337">
    <property type="entry name" value="RNaseH-like_sf"/>
</dbReference>
<keyword evidence="9" id="KW-0233">DNA recombination</keyword>
<dbReference type="GO" id="GO:0046872">
    <property type="term" value="F:metal ion binding"/>
    <property type="evidence" value="ECO:0007669"/>
    <property type="project" value="UniProtKB-KW"/>
</dbReference>
<evidence type="ECO:0000256" key="8">
    <source>
        <dbReference type="ARBA" id="ARBA00022932"/>
    </source>
</evidence>
<dbReference type="AlphaFoldDB" id="A0A392TTQ5"/>
<dbReference type="SUPFAM" id="SSF53098">
    <property type="entry name" value="Ribonuclease H-like"/>
    <property type="match status" value="1"/>
</dbReference>
<dbReference type="GO" id="GO:0003676">
    <property type="term" value="F:nucleic acid binding"/>
    <property type="evidence" value="ECO:0007669"/>
    <property type="project" value="InterPro"/>
</dbReference>
<dbReference type="PANTHER" id="PTHR42648">
    <property type="entry name" value="TRANSPOSASE, PUTATIVE-RELATED"/>
    <property type="match status" value="1"/>
</dbReference>